<comment type="caution">
    <text evidence="1">The sequence shown here is derived from an EMBL/GenBank/DDBJ whole genome shotgun (WGS) entry which is preliminary data.</text>
</comment>
<dbReference type="InterPro" id="IPR020115">
    <property type="entry name" value="Fin"/>
</dbReference>
<dbReference type="RefSeq" id="WP_117327829.1">
    <property type="nucleotide sequence ID" value="NZ_QVTE01000048.1"/>
</dbReference>
<keyword evidence="2" id="KW-1185">Reference proteome</keyword>
<dbReference type="EMBL" id="QVTE01000048">
    <property type="protein sequence ID" value="RFU66916.1"/>
    <property type="molecule type" value="Genomic_DNA"/>
</dbReference>
<reference evidence="1 2" key="1">
    <citation type="submission" date="2018-08" db="EMBL/GenBank/DDBJ databases">
        <title>Bacillus chawlae sp. nov., Bacillus glennii sp. nov., and Bacillus saganii sp. nov. Isolated from the Vehicle Assembly Building at Kennedy Space Center where the Viking Spacecraft were Assembled.</title>
        <authorList>
            <person name="Seuylemezian A."/>
            <person name="Vaishampayan P."/>
        </authorList>
    </citation>
    <scope>NUCLEOTIDE SEQUENCE [LARGE SCALE GENOMIC DNA]</scope>
    <source>
        <strain evidence="1 2">V47-23a</strain>
    </source>
</reference>
<sequence length="76" mass="8864">MALHYYCRHCGTKLGSIDSNALDTKQLGFSHLNEEERQDMIVYESTGDIRVKAICEDCHESFHRNPDLHQNDYIIH</sequence>
<dbReference type="AlphaFoldDB" id="A0A372LK76"/>
<name>A0A372LK76_9BACI</name>
<proteinExistence type="predicted"/>
<organism evidence="1 2">
    <name type="scientific">Peribacillus saganii</name>
    <dbReference type="NCBI Taxonomy" id="2303992"/>
    <lineage>
        <taxon>Bacteria</taxon>
        <taxon>Bacillati</taxon>
        <taxon>Bacillota</taxon>
        <taxon>Bacilli</taxon>
        <taxon>Bacillales</taxon>
        <taxon>Bacillaceae</taxon>
        <taxon>Peribacillus</taxon>
    </lineage>
</organism>
<dbReference type="OrthoDB" id="2084556at2"/>
<protein>
    <submittedName>
        <fullName evidence="1">DUF2757 family protein</fullName>
    </submittedName>
</protein>
<accession>A0A372LK76</accession>
<dbReference type="Pfam" id="PF10955">
    <property type="entry name" value="Fin"/>
    <property type="match status" value="1"/>
</dbReference>
<evidence type="ECO:0000313" key="2">
    <source>
        <dbReference type="Proteomes" id="UP000264541"/>
    </source>
</evidence>
<dbReference type="GO" id="GO:0010468">
    <property type="term" value="P:regulation of gene expression"/>
    <property type="evidence" value="ECO:0007669"/>
    <property type="project" value="InterPro"/>
</dbReference>
<evidence type="ECO:0000313" key="1">
    <source>
        <dbReference type="EMBL" id="RFU66916.1"/>
    </source>
</evidence>
<gene>
    <name evidence="1" type="ORF">D0469_16535</name>
</gene>
<dbReference type="Proteomes" id="UP000264541">
    <property type="component" value="Unassembled WGS sequence"/>
</dbReference>